<name>A0A811YGT9_NYCPR</name>
<reference evidence="1" key="1">
    <citation type="submission" date="2020-12" db="EMBL/GenBank/DDBJ databases">
        <authorList>
            <consortium name="Molecular Ecology Group"/>
        </authorList>
    </citation>
    <scope>NUCLEOTIDE SEQUENCE</scope>
    <source>
        <strain evidence="1">TBG_1078</strain>
    </source>
</reference>
<protein>
    <submittedName>
        <fullName evidence="1">(raccoon dog) hypothetical protein</fullName>
    </submittedName>
</protein>
<organism evidence="1 2">
    <name type="scientific">Nyctereutes procyonoides</name>
    <name type="common">Raccoon dog</name>
    <name type="synonym">Canis procyonoides</name>
    <dbReference type="NCBI Taxonomy" id="34880"/>
    <lineage>
        <taxon>Eukaryota</taxon>
        <taxon>Metazoa</taxon>
        <taxon>Chordata</taxon>
        <taxon>Craniata</taxon>
        <taxon>Vertebrata</taxon>
        <taxon>Euteleostomi</taxon>
        <taxon>Mammalia</taxon>
        <taxon>Eutheria</taxon>
        <taxon>Laurasiatheria</taxon>
        <taxon>Carnivora</taxon>
        <taxon>Caniformia</taxon>
        <taxon>Canidae</taxon>
        <taxon>Nyctereutes</taxon>
    </lineage>
</organism>
<dbReference type="Proteomes" id="UP000645828">
    <property type="component" value="Unassembled WGS sequence"/>
</dbReference>
<dbReference type="EMBL" id="CAJHUB010000674">
    <property type="protein sequence ID" value="CAD7675125.1"/>
    <property type="molecule type" value="Genomic_DNA"/>
</dbReference>
<comment type="caution">
    <text evidence="1">The sequence shown here is derived from an EMBL/GenBank/DDBJ whole genome shotgun (WGS) entry which is preliminary data.</text>
</comment>
<gene>
    <name evidence="1" type="ORF">NYPRO_LOCUS7920</name>
</gene>
<keyword evidence="2" id="KW-1185">Reference proteome</keyword>
<dbReference type="AlphaFoldDB" id="A0A811YGT9"/>
<evidence type="ECO:0000313" key="2">
    <source>
        <dbReference type="Proteomes" id="UP000645828"/>
    </source>
</evidence>
<evidence type="ECO:0000313" key="1">
    <source>
        <dbReference type="EMBL" id="CAD7675125.1"/>
    </source>
</evidence>
<accession>A0A811YGT9</accession>
<sequence>MLSMDWMVPTHIGEIVCFTQSTNPNANLIWKHPHRHTQK</sequence>
<proteinExistence type="predicted"/>